<evidence type="ECO:0000256" key="8">
    <source>
        <dbReference type="ARBA" id="ARBA00022842"/>
    </source>
</evidence>
<gene>
    <name evidence="11" type="ORF">SAMN02745124_03221</name>
</gene>
<keyword evidence="8" id="KW-0460">Magnesium</keyword>
<evidence type="ECO:0000256" key="2">
    <source>
        <dbReference type="ARBA" id="ARBA00022649"/>
    </source>
</evidence>
<dbReference type="EMBL" id="FQXS01000021">
    <property type="protein sequence ID" value="SHI01244.1"/>
    <property type="molecule type" value="Genomic_DNA"/>
</dbReference>
<evidence type="ECO:0000313" key="11">
    <source>
        <dbReference type="EMBL" id="SHI01244.1"/>
    </source>
</evidence>
<feature type="domain" description="Polymerase nucleotidyl transferase" evidence="10">
    <location>
        <begin position="22"/>
        <end position="98"/>
    </location>
</feature>
<keyword evidence="3" id="KW-0808">Transferase</keyword>
<dbReference type="GO" id="GO:0005524">
    <property type="term" value="F:ATP binding"/>
    <property type="evidence" value="ECO:0007669"/>
    <property type="project" value="UniProtKB-KW"/>
</dbReference>
<dbReference type="Proteomes" id="UP000184139">
    <property type="component" value="Unassembled WGS sequence"/>
</dbReference>
<protein>
    <recommendedName>
        <fullName evidence="10">Polymerase nucleotidyl transferase domain-containing protein</fullName>
    </recommendedName>
</protein>
<reference evidence="11 12" key="1">
    <citation type="submission" date="2016-11" db="EMBL/GenBank/DDBJ databases">
        <authorList>
            <person name="Jaros S."/>
            <person name="Januszkiewicz K."/>
            <person name="Wedrychowicz H."/>
        </authorList>
    </citation>
    <scope>NUCLEOTIDE SEQUENCE [LARGE SCALE GENOMIC DNA]</scope>
    <source>
        <strain evidence="11 12">DSM 9705</strain>
    </source>
</reference>
<dbReference type="InterPro" id="IPR002934">
    <property type="entry name" value="Polymerase_NTP_transf_dom"/>
</dbReference>
<keyword evidence="12" id="KW-1185">Reference proteome</keyword>
<organism evidence="11 12">
    <name type="scientific">Desulfofustis glycolicus DSM 9705</name>
    <dbReference type="NCBI Taxonomy" id="1121409"/>
    <lineage>
        <taxon>Bacteria</taxon>
        <taxon>Pseudomonadati</taxon>
        <taxon>Thermodesulfobacteriota</taxon>
        <taxon>Desulfobulbia</taxon>
        <taxon>Desulfobulbales</taxon>
        <taxon>Desulfocapsaceae</taxon>
        <taxon>Desulfofustis</taxon>
    </lineage>
</organism>
<dbReference type="Gene3D" id="3.30.460.10">
    <property type="entry name" value="Beta Polymerase, domain 2"/>
    <property type="match status" value="1"/>
</dbReference>
<dbReference type="STRING" id="1121409.SAMN02745124_03221"/>
<evidence type="ECO:0000313" key="12">
    <source>
        <dbReference type="Proteomes" id="UP000184139"/>
    </source>
</evidence>
<evidence type="ECO:0000259" key="10">
    <source>
        <dbReference type="Pfam" id="PF01909"/>
    </source>
</evidence>
<keyword evidence="4" id="KW-0548">Nucleotidyltransferase</keyword>
<dbReference type="InterPro" id="IPR052038">
    <property type="entry name" value="Type-VII_TA_antitoxin"/>
</dbReference>
<dbReference type="GO" id="GO:0046872">
    <property type="term" value="F:metal ion binding"/>
    <property type="evidence" value="ECO:0007669"/>
    <property type="project" value="UniProtKB-KW"/>
</dbReference>
<dbReference type="Pfam" id="PF01909">
    <property type="entry name" value="NTP_transf_2"/>
    <property type="match status" value="1"/>
</dbReference>
<evidence type="ECO:0000256" key="9">
    <source>
        <dbReference type="ARBA" id="ARBA00038276"/>
    </source>
</evidence>
<comment type="similarity">
    <text evidence="9">Belongs to the MntA antitoxin family.</text>
</comment>
<name>A0A1M5XNW9_9BACT</name>
<evidence type="ECO:0000256" key="6">
    <source>
        <dbReference type="ARBA" id="ARBA00022741"/>
    </source>
</evidence>
<dbReference type="PANTHER" id="PTHR33571">
    <property type="entry name" value="SSL8005 PROTEIN"/>
    <property type="match status" value="1"/>
</dbReference>
<evidence type="ECO:0000256" key="5">
    <source>
        <dbReference type="ARBA" id="ARBA00022723"/>
    </source>
</evidence>
<evidence type="ECO:0000256" key="1">
    <source>
        <dbReference type="ARBA" id="ARBA00001946"/>
    </source>
</evidence>
<accession>A0A1M5XNW9</accession>
<dbReference type="PANTHER" id="PTHR33571:SF19">
    <property type="entry name" value="PROTEIN ADENYLYLTRANSFERASE MJ0128-RELATED"/>
    <property type="match status" value="1"/>
</dbReference>
<evidence type="ECO:0000256" key="4">
    <source>
        <dbReference type="ARBA" id="ARBA00022695"/>
    </source>
</evidence>
<sequence>MKRKHLDLQEAIARLRSEMPRLSRDYGVQSLSLFGSYVRGEQSPKSDLDILVEFSKTPGMLKFMDLEHDLSKLLGVPVDLVHKKALKPAIGKRVLQHAVPI</sequence>
<dbReference type="GO" id="GO:0016779">
    <property type="term" value="F:nucleotidyltransferase activity"/>
    <property type="evidence" value="ECO:0007669"/>
    <property type="project" value="UniProtKB-KW"/>
</dbReference>
<evidence type="ECO:0000256" key="7">
    <source>
        <dbReference type="ARBA" id="ARBA00022840"/>
    </source>
</evidence>
<keyword evidence="6" id="KW-0547">Nucleotide-binding</keyword>
<keyword evidence="7" id="KW-0067">ATP-binding</keyword>
<dbReference type="InterPro" id="IPR043519">
    <property type="entry name" value="NT_sf"/>
</dbReference>
<dbReference type="OrthoDB" id="5422227at2"/>
<proteinExistence type="inferred from homology"/>
<keyword evidence="2" id="KW-1277">Toxin-antitoxin system</keyword>
<keyword evidence="5" id="KW-0479">Metal-binding</keyword>
<dbReference type="RefSeq" id="WP_073377601.1">
    <property type="nucleotide sequence ID" value="NZ_FQXS01000021.1"/>
</dbReference>
<dbReference type="SUPFAM" id="SSF81301">
    <property type="entry name" value="Nucleotidyltransferase"/>
    <property type="match status" value="1"/>
</dbReference>
<comment type="cofactor">
    <cofactor evidence="1">
        <name>Mg(2+)</name>
        <dbReference type="ChEBI" id="CHEBI:18420"/>
    </cofactor>
</comment>
<evidence type="ECO:0000256" key="3">
    <source>
        <dbReference type="ARBA" id="ARBA00022679"/>
    </source>
</evidence>
<dbReference type="CDD" id="cd05403">
    <property type="entry name" value="NT_KNTase_like"/>
    <property type="match status" value="1"/>
</dbReference>
<dbReference type="AlphaFoldDB" id="A0A1M5XNW9"/>